<dbReference type="PROSITE" id="PS00098">
    <property type="entry name" value="THIOLASE_1"/>
    <property type="match status" value="1"/>
</dbReference>
<keyword evidence="8" id="KW-0732">Signal</keyword>
<dbReference type="CDD" id="cd00751">
    <property type="entry name" value="thiolase"/>
    <property type="match status" value="1"/>
</dbReference>
<accession>A0A2U1JEY3</accession>
<evidence type="ECO:0000313" key="12">
    <source>
        <dbReference type="Proteomes" id="UP000245591"/>
    </source>
</evidence>
<comment type="similarity">
    <text evidence="1 7">Belongs to the thiolase-like superfamily. Thiolase family.</text>
</comment>
<evidence type="ECO:0000259" key="9">
    <source>
        <dbReference type="Pfam" id="PF00108"/>
    </source>
</evidence>
<protein>
    <recommendedName>
        <fullName evidence="2">acetyl-CoA C-acetyltransferase</fullName>
        <ecNumber evidence="2">2.3.1.9</ecNumber>
    </recommendedName>
</protein>
<dbReference type="GO" id="GO:0006635">
    <property type="term" value="P:fatty acid beta-oxidation"/>
    <property type="evidence" value="ECO:0007669"/>
    <property type="project" value="TreeGrafter"/>
</dbReference>
<dbReference type="EC" id="2.3.1.9" evidence="2"/>
<dbReference type="GO" id="GO:0005739">
    <property type="term" value="C:mitochondrion"/>
    <property type="evidence" value="ECO:0007669"/>
    <property type="project" value="TreeGrafter"/>
</dbReference>
<organism evidence="11 12">
    <name type="scientific">Smittium angustum</name>
    <dbReference type="NCBI Taxonomy" id="133377"/>
    <lineage>
        <taxon>Eukaryota</taxon>
        <taxon>Fungi</taxon>
        <taxon>Fungi incertae sedis</taxon>
        <taxon>Zoopagomycota</taxon>
        <taxon>Kickxellomycotina</taxon>
        <taxon>Harpellomycetes</taxon>
        <taxon>Harpellales</taxon>
        <taxon>Legeriomycetaceae</taxon>
        <taxon>Smittium</taxon>
    </lineage>
</organism>
<evidence type="ECO:0000256" key="7">
    <source>
        <dbReference type="RuleBase" id="RU003557"/>
    </source>
</evidence>
<dbReference type="PANTHER" id="PTHR18919:SF156">
    <property type="entry name" value="ACETYL-COA ACETYLTRANSFERASE, MITOCHONDRIAL"/>
    <property type="match status" value="1"/>
</dbReference>
<dbReference type="Pfam" id="PF02803">
    <property type="entry name" value="Thiolase_C"/>
    <property type="match status" value="1"/>
</dbReference>
<dbReference type="InterPro" id="IPR020617">
    <property type="entry name" value="Thiolase_C"/>
</dbReference>
<dbReference type="GO" id="GO:0003985">
    <property type="term" value="F:acetyl-CoA C-acetyltransferase activity"/>
    <property type="evidence" value="ECO:0007669"/>
    <property type="project" value="UniProtKB-EC"/>
</dbReference>
<feature type="chain" id="PRO_5015637037" description="acetyl-CoA C-acetyltransferase" evidence="8">
    <location>
        <begin position="20"/>
        <end position="597"/>
    </location>
</feature>
<evidence type="ECO:0000256" key="5">
    <source>
        <dbReference type="ARBA" id="ARBA00022958"/>
    </source>
</evidence>
<dbReference type="Gene3D" id="3.40.47.10">
    <property type="match status" value="2"/>
</dbReference>
<dbReference type="SUPFAM" id="SSF53901">
    <property type="entry name" value="Thiolase-like"/>
    <property type="match status" value="2"/>
</dbReference>
<dbReference type="PANTHER" id="PTHR18919">
    <property type="entry name" value="ACETYL-COA C-ACYLTRANSFERASE"/>
    <property type="match status" value="1"/>
</dbReference>
<dbReference type="NCBIfam" id="TIGR01930">
    <property type="entry name" value="AcCoA-C-Actrans"/>
    <property type="match status" value="1"/>
</dbReference>
<feature type="domain" description="Thiolase C-terminal" evidence="10">
    <location>
        <begin position="477"/>
        <end position="596"/>
    </location>
</feature>
<sequence length="597" mass="63768">MHSKYSAILSAVLISAVQAQNNYGYNQNNGYNPTPTVYEQNNGYAPDYNTGVPYQPTPVYDNNQYALTGNDYHAYNSPTVYMPSATYAYQPTQVYGGNSYNKRGYENNNYQNQYGNNNYGNNGYQNGNNVYNQNQYGNNDYGNNNYGNNNYGNNGYQNGNYGGGYDYEAKEGGPCREGSYACVGFNNNCYLQCVHGCYMLRPCGPGTVCKRNGKDSIYFRTPTGSFLGAVKSLSASKLGAVAIKGALEKSGISGDQVNEVYMGQVIQGGEGQAPTSQTATLAGIPTTVPCTTINKVCASGMKSIMLAAQNIQLGITSVMVAGGMESMSNAPYIAPRGATFGNQTLKDLLVHDGLTNPGNSWLMGNCSEKSAQKHSITRDMQDTYATSSYERALNAINENLFSEEISPIKISGKKGDVVFSVDEEPSRVKFDKFKSLRPVFSKDGTITAANASKLSDGASATVLMSEDMINKLGGKTTPLARIVSYADANTDPIDFSSAPVLAIPIALQRANLALKDIAKWEINEAFAVVPLIAHKVLGIPLEILNTKGGAIALGHPLGSSGSRIVTTLIHQLKPGEFGCAAICNGGGGASAIVVQRV</sequence>
<dbReference type="EMBL" id="MBFU01000011">
    <property type="protein sequence ID" value="PWA03579.1"/>
    <property type="molecule type" value="Genomic_DNA"/>
</dbReference>
<evidence type="ECO:0000259" key="10">
    <source>
        <dbReference type="Pfam" id="PF02803"/>
    </source>
</evidence>
<keyword evidence="12" id="KW-1185">Reference proteome</keyword>
<proteinExistence type="inferred from homology"/>
<comment type="caution">
    <text evidence="11">The sequence shown here is derived from an EMBL/GenBank/DDBJ whole genome shotgun (WGS) entry which is preliminary data.</text>
</comment>
<dbReference type="GO" id="GO:0046872">
    <property type="term" value="F:metal ion binding"/>
    <property type="evidence" value="ECO:0007669"/>
    <property type="project" value="UniProtKB-KW"/>
</dbReference>
<reference evidence="11 12" key="1">
    <citation type="journal article" date="2018" name="MBio">
        <title>Comparative Genomics Reveals the Core Gene Toolbox for the Fungus-Insect Symbiosis.</title>
        <authorList>
            <person name="Wang Y."/>
            <person name="Stata M."/>
            <person name="Wang W."/>
            <person name="Stajich J.E."/>
            <person name="White M.M."/>
            <person name="Moncalvo J.M."/>
        </authorList>
    </citation>
    <scope>NUCLEOTIDE SEQUENCE [LARGE SCALE GENOMIC DNA]</scope>
    <source>
        <strain evidence="11 12">AUS-126-30</strain>
    </source>
</reference>
<evidence type="ECO:0000256" key="1">
    <source>
        <dbReference type="ARBA" id="ARBA00010982"/>
    </source>
</evidence>
<keyword evidence="3 7" id="KW-0808">Transferase</keyword>
<dbReference type="InterPro" id="IPR020613">
    <property type="entry name" value="Thiolase_CS"/>
</dbReference>
<dbReference type="Pfam" id="PF00108">
    <property type="entry name" value="Thiolase_N"/>
    <property type="match status" value="1"/>
</dbReference>
<evidence type="ECO:0000256" key="3">
    <source>
        <dbReference type="ARBA" id="ARBA00022679"/>
    </source>
</evidence>
<evidence type="ECO:0000313" key="11">
    <source>
        <dbReference type="EMBL" id="PWA03579.1"/>
    </source>
</evidence>
<keyword evidence="4" id="KW-0479">Metal-binding</keyword>
<name>A0A2U1JEY3_SMIAN</name>
<dbReference type="InterPro" id="IPR020616">
    <property type="entry name" value="Thiolase_N"/>
</dbReference>
<evidence type="ECO:0000256" key="2">
    <source>
        <dbReference type="ARBA" id="ARBA00012705"/>
    </source>
</evidence>
<dbReference type="AlphaFoldDB" id="A0A2U1JEY3"/>
<dbReference type="InterPro" id="IPR002155">
    <property type="entry name" value="Thiolase"/>
</dbReference>
<dbReference type="PROSITE" id="PS00737">
    <property type="entry name" value="THIOLASE_2"/>
    <property type="match status" value="1"/>
</dbReference>
<dbReference type="InterPro" id="IPR016039">
    <property type="entry name" value="Thiolase-like"/>
</dbReference>
<feature type="signal peptide" evidence="8">
    <location>
        <begin position="1"/>
        <end position="19"/>
    </location>
</feature>
<feature type="domain" description="Thiolase N-terminal" evidence="9">
    <location>
        <begin position="220"/>
        <end position="467"/>
    </location>
</feature>
<evidence type="ECO:0000256" key="8">
    <source>
        <dbReference type="SAM" id="SignalP"/>
    </source>
</evidence>
<keyword evidence="5" id="KW-0630">Potassium</keyword>
<gene>
    <name evidence="11" type="ORF">BB558_000216</name>
</gene>
<keyword evidence="6 7" id="KW-0012">Acyltransferase</keyword>
<evidence type="ECO:0000256" key="4">
    <source>
        <dbReference type="ARBA" id="ARBA00022723"/>
    </source>
</evidence>
<dbReference type="FunFam" id="3.40.47.10:FF:000007">
    <property type="entry name" value="acetyl-CoA acetyltransferase, mitochondrial"/>
    <property type="match status" value="1"/>
</dbReference>
<dbReference type="Proteomes" id="UP000245591">
    <property type="component" value="Unassembled WGS sequence"/>
</dbReference>
<dbReference type="InterPro" id="IPR020615">
    <property type="entry name" value="Thiolase_acyl_enz_int_AS"/>
</dbReference>
<evidence type="ECO:0000256" key="6">
    <source>
        <dbReference type="ARBA" id="ARBA00023315"/>
    </source>
</evidence>